<dbReference type="Proteomes" id="UP000316958">
    <property type="component" value="Unassembled WGS sequence"/>
</dbReference>
<evidence type="ECO:0000313" key="3">
    <source>
        <dbReference type="EMBL" id="TRU46463.1"/>
    </source>
</evidence>
<dbReference type="NCBIfam" id="NF041121">
    <property type="entry name" value="SAV_2336_NTERM"/>
    <property type="match status" value="1"/>
</dbReference>
<name>A0A552FIB1_MICAE</name>
<sequence length="915" mass="104750">MSESPSNSSIKKLLDYLEQTGLIERLQLSDEDVADSIWLALQMGVEDLQPPPRNPENKQPIDSSTSNEIEKNLEDIPEDNLSKSQPNIDVITEESLPQEIEKTTPIQGFPFQVPAAAALQTALPISRALRPFMGKVPSAIKTILDEEATASFIAERDIWLPVTKPQPERWLTLELVVEESRSSFIWRELINELQNLLENQGAFKTVRVWQLSTSNNQELQLVRRRKKAKPEQRYHSHKELIHPRGQGLVLLVSDCVSPLWQKALIHPWLKDWSEKQPTAILQLFPERLWNSTQLGRGRKLFTTALTAGVPNPKLILKNYPQWLPINWQNTLLIPVITLEIEVLKQWAKVVAGSGNAQISAFLFDLEFIKQQIIEIPPISREENKQDSEDKNSIKNKAEAMVERFFATASEPAKKLAKMMAAAPVSMQVVNLIRKTLLNEVRPVHVAEFYMGGLLKPIVENEEGQYRVYDFLPGVRQVLNDAIGRRQTIKVLDAISQYIAGEIKSPIRSFAALLTLLPTYPPEQREKILPFAQVSIEVLGNLGGEYAEFAEKIAVNISNPFPIPKPSEPPLKTRTFEFIVATIKRQSQRSRFELKKWVIKKEKRQAEGIVQKLAEGVELELMEIPGDTFTMGTEDEEIERLVKKFRWEGFRRERPQHRVTVSSFYMGRYPITQAQWRAVASRTDLKVERNLNLDPSHFKAPPKPSLKSEASDSPPFEGARGGSPTRWDRPVEQVSWYDAVEFCARLSKLTGKEYRLPSEAEWEYACRAGTTTPFHFGETITGELANYDARETYADEPKGEYRGQTTPVGQFPPNAFGLYDMHGNVWEWCLDPWHENYQGEPPRDGSVWDEDNNDNRYQSLLISTKKLLTDKRYRVLRGGSWYILPNFCRSAFRRWYDPVDRYNDYGFRVACVSPGL</sequence>
<dbReference type="InterPro" id="IPR042095">
    <property type="entry name" value="SUMF_sf"/>
</dbReference>
<reference evidence="3 4" key="1">
    <citation type="submission" date="2019-01" db="EMBL/GenBank/DDBJ databases">
        <title>Coherence of Microcystis species and biogeography revealed through population genomics.</title>
        <authorList>
            <person name="Perez-Carrascal O.M."/>
            <person name="Terrat Y."/>
            <person name="Giani A."/>
            <person name="Fortin N."/>
            <person name="Tromas N."/>
            <person name="Shapiro B.J."/>
        </authorList>
    </citation>
    <scope>NUCLEOTIDE SEQUENCE [LARGE SCALE GENOMIC DNA]</scope>
    <source>
        <strain evidence="3">Ma_QC_Ch_20071001_S25D</strain>
    </source>
</reference>
<evidence type="ECO:0000259" key="2">
    <source>
        <dbReference type="Pfam" id="PF03781"/>
    </source>
</evidence>
<evidence type="ECO:0000313" key="4">
    <source>
        <dbReference type="Proteomes" id="UP000316958"/>
    </source>
</evidence>
<proteinExistence type="predicted"/>
<accession>A0A552FIB1</accession>
<dbReference type="Gene3D" id="3.90.1580.10">
    <property type="entry name" value="paralog of FGE (formylglycine-generating enzyme)"/>
    <property type="match status" value="1"/>
</dbReference>
<feature type="region of interest" description="Disordered" evidence="1">
    <location>
        <begin position="691"/>
        <end position="726"/>
    </location>
</feature>
<dbReference type="InterPro" id="IPR016187">
    <property type="entry name" value="CTDL_fold"/>
</dbReference>
<organism evidence="3 4">
    <name type="scientific">Microcystis aeruginosa Ma_QC_Ch_20071001_S25D</name>
    <dbReference type="NCBI Taxonomy" id="2486250"/>
    <lineage>
        <taxon>Bacteria</taxon>
        <taxon>Bacillati</taxon>
        <taxon>Cyanobacteriota</taxon>
        <taxon>Cyanophyceae</taxon>
        <taxon>Oscillatoriophycideae</taxon>
        <taxon>Chroococcales</taxon>
        <taxon>Microcystaceae</taxon>
        <taxon>Microcystis</taxon>
    </lineage>
</organism>
<feature type="domain" description="Sulfatase-modifying factor enzyme-like" evidence="2">
    <location>
        <begin position="620"/>
        <end position="909"/>
    </location>
</feature>
<dbReference type="InterPro" id="IPR047738">
    <property type="entry name" value="SAV_2336-like_N"/>
</dbReference>
<evidence type="ECO:0000256" key="1">
    <source>
        <dbReference type="SAM" id="MobiDB-lite"/>
    </source>
</evidence>
<dbReference type="Pfam" id="PF03781">
    <property type="entry name" value="FGE-sulfatase"/>
    <property type="match status" value="1"/>
</dbReference>
<dbReference type="PANTHER" id="PTHR23150:SF19">
    <property type="entry name" value="FORMYLGLYCINE-GENERATING ENZYME"/>
    <property type="match status" value="1"/>
</dbReference>
<dbReference type="SUPFAM" id="SSF56436">
    <property type="entry name" value="C-type lectin-like"/>
    <property type="match status" value="1"/>
</dbReference>
<dbReference type="InterPro" id="IPR005532">
    <property type="entry name" value="SUMF_dom"/>
</dbReference>
<dbReference type="InterPro" id="IPR051043">
    <property type="entry name" value="Sulfatase_Mod_Factor_Kinase"/>
</dbReference>
<dbReference type="AlphaFoldDB" id="A0A552FIB1"/>
<dbReference type="EMBL" id="SFBE01000307">
    <property type="protein sequence ID" value="TRU46463.1"/>
    <property type="molecule type" value="Genomic_DNA"/>
</dbReference>
<dbReference type="GO" id="GO:0120147">
    <property type="term" value="F:formylglycine-generating oxidase activity"/>
    <property type="evidence" value="ECO:0007669"/>
    <property type="project" value="TreeGrafter"/>
</dbReference>
<comment type="caution">
    <text evidence="3">The sequence shown here is derived from an EMBL/GenBank/DDBJ whole genome shotgun (WGS) entry which is preliminary data.</text>
</comment>
<protein>
    <submittedName>
        <fullName evidence="3">Formylglycine-generating enzyme family protein</fullName>
    </submittedName>
</protein>
<gene>
    <name evidence="3" type="ORF">EWV57_18600</name>
</gene>
<dbReference type="PANTHER" id="PTHR23150">
    <property type="entry name" value="SULFATASE MODIFYING FACTOR 1, 2"/>
    <property type="match status" value="1"/>
</dbReference>